<comment type="function">
    <text evidence="1 7">RNaseP catalyzes the removal of the 5'-leader sequence from pre-tRNA to produce the mature 5'-terminus. It can also cleave other RNA substrates such as 4.5S RNA. The protein component plays an auxiliary but essential role in vivo by binding to the 5'-leader sequence and broadening the substrate specificity of the ribozyme.</text>
</comment>
<gene>
    <name evidence="7 9" type="primary">rnpA</name>
    <name evidence="9" type="ORF">H1P_130057</name>
</gene>
<dbReference type="InterPro" id="IPR020539">
    <property type="entry name" value="RNase_P_CS"/>
</dbReference>
<accession>A0A563VL17</accession>
<dbReference type="SUPFAM" id="SSF54211">
    <property type="entry name" value="Ribosomal protein S5 domain 2-like"/>
    <property type="match status" value="1"/>
</dbReference>
<dbReference type="GO" id="GO:0001682">
    <property type="term" value="P:tRNA 5'-leader removal"/>
    <property type="evidence" value="ECO:0007669"/>
    <property type="project" value="UniProtKB-UniRule"/>
</dbReference>
<evidence type="ECO:0000256" key="5">
    <source>
        <dbReference type="ARBA" id="ARBA00022801"/>
    </source>
</evidence>
<keyword evidence="6 7" id="KW-0694">RNA-binding</keyword>
<keyword evidence="4 7" id="KW-0255">Endonuclease</keyword>
<evidence type="ECO:0000256" key="1">
    <source>
        <dbReference type="ARBA" id="ARBA00002663"/>
    </source>
</evidence>
<reference evidence="9 10" key="1">
    <citation type="submission" date="2019-01" db="EMBL/GenBank/DDBJ databases">
        <authorList>
            <person name="Brito A."/>
        </authorList>
    </citation>
    <scope>NUCLEOTIDE SEQUENCE [LARGE SCALE GENOMIC DNA]</scope>
    <source>
        <strain evidence="9">1</strain>
    </source>
</reference>
<dbReference type="InterPro" id="IPR000100">
    <property type="entry name" value="RNase_P"/>
</dbReference>
<dbReference type="GO" id="GO:0004526">
    <property type="term" value="F:ribonuclease P activity"/>
    <property type="evidence" value="ECO:0007669"/>
    <property type="project" value="UniProtKB-UniRule"/>
</dbReference>
<dbReference type="PANTHER" id="PTHR33992:SF1">
    <property type="entry name" value="RIBONUCLEASE P PROTEIN COMPONENT"/>
    <property type="match status" value="1"/>
</dbReference>
<dbReference type="Proteomes" id="UP000320055">
    <property type="component" value="Unassembled WGS sequence"/>
</dbReference>
<dbReference type="PANTHER" id="PTHR33992">
    <property type="entry name" value="RIBONUCLEASE P PROTEIN COMPONENT"/>
    <property type="match status" value="1"/>
</dbReference>
<comment type="catalytic activity">
    <reaction evidence="7">
        <text>Endonucleolytic cleavage of RNA, removing 5'-extranucleotides from tRNA precursor.</text>
        <dbReference type="EC" id="3.1.26.5"/>
    </reaction>
</comment>
<dbReference type="Pfam" id="PF00825">
    <property type="entry name" value="Ribonuclease_P"/>
    <property type="match status" value="1"/>
</dbReference>
<evidence type="ECO:0000256" key="6">
    <source>
        <dbReference type="ARBA" id="ARBA00022884"/>
    </source>
</evidence>
<evidence type="ECO:0000256" key="3">
    <source>
        <dbReference type="ARBA" id="ARBA00022722"/>
    </source>
</evidence>
<comment type="subunit">
    <text evidence="7">Consists of a catalytic RNA component (M1 or rnpB) and a protein subunit.</text>
</comment>
<dbReference type="GO" id="GO:0000049">
    <property type="term" value="F:tRNA binding"/>
    <property type="evidence" value="ECO:0007669"/>
    <property type="project" value="UniProtKB-UniRule"/>
</dbReference>
<sequence>MGLPSIHRLKHWREFRAVYQKGMRRYGSCLILRALLISKTVAQSHNSPTRIGISISTKVSKKAVQRNLIKRRIRSAFQELLPRIDSGWYIVIVVKNQAIECKYGDFLRELEQLLIESNIINGY</sequence>
<dbReference type="AlphaFoldDB" id="A0A563VL17"/>
<dbReference type="Gene3D" id="3.30.230.10">
    <property type="match status" value="1"/>
</dbReference>
<dbReference type="OrthoDB" id="458878at2"/>
<evidence type="ECO:0000256" key="4">
    <source>
        <dbReference type="ARBA" id="ARBA00022759"/>
    </source>
</evidence>
<organism evidence="9 10">
    <name type="scientific">Hyella patelloides LEGE 07179</name>
    <dbReference type="NCBI Taxonomy" id="945734"/>
    <lineage>
        <taxon>Bacteria</taxon>
        <taxon>Bacillati</taxon>
        <taxon>Cyanobacteriota</taxon>
        <taxon>Cyanophyceae</taxon>
        <taxon>Pleurocapsales</taxon>
        <taxon>Hyellaceae</taxon>
        <taxon>Hyella</taxon>
    </lineage>
</organism>
<dbReference type="EC" id="3.1.26.5" evidence="7 8"/>
<evidence type="ECO:0000256" key="7">
    <source>
        <dbReference type="HAMAP-Rule" id="MF_00227"/>
    </source>
</evidence>
<evidence type="ECO:0000256" key="8">
    <source>
        <dbReference type="NCBIfam" id="TIGR00188"/>
    </source>
</evidence>
<evidence type="ECO:0000256" key="2">
    <source>
        <dbReference type="ARBA" id="ARBA00022694"/>
    </source>
</evidence>
<evidence type="ECO:0000313" key="10">
    <source>
        <dbReference type="Proteomes" id="UP000320055"/>
    </source>
</evidence>
<evidence type="ECO:0000313" key="9">
    <source>
        <dbReference type="EMBL" id="VEP12037.1"/>
    </source>
</evidence>
<proteinExistence type="inferred from homology"/>
<keyword evidence="3 7" id="KW-0540">Nuclease</keyword>
<keyword evidence="5 7" id="KW-0378">Hydrolase</keyword>
<dbReference type="GO" id="GO:0030677">
    <property type="term" value="C:ribonuclease P complex"/>
    <property type="evidence" value="ECO:0007669"/>
    <property type="project" value="TreeGrafter"/>
</dbReference>
<dbReference type="GO" id="GO:0042781">
    <property type="term" value="F:3'-tRNA processing endoribonuclease activity"/>
    <property type="evidence" value="ECO:0007669"/>
    <property type="project" value="TreeGrafter"/>
</dbReference>
<dbReference type="EMBL" id="CAACVJ010000035">
    <property type="protein sequence ID" value="VEP12037.1"/>
    <property type="molecule type" value="Genomic_DNA"/>
</dbReference>
<name>A0A563VL17_9CYAN</name>
<dbReference type="RefSeq" id="WP_144863983.1">
    <property type="nucleotide sequence ID" value="NZ_LR213775.1"/>
</dbReference>
<dbReference type="NCBIfam" id="TIGR00188">
    <property type="entry name" value="rnpA"/>
    <property type="match status" value="1"/>
</dbReference>
<keyword evidence="10" id="KW-1185">Reference proteome</keyword>
<keyword evidence="2 7" id="KW-0819">tRNA processing</keyword>
<dbReference type="HAMAP" id="MF_00227">
    <property type="entry name" value="RNase_P"/>
    <property type="match status" value="1"/>
</dbReference>
<comment type="similarity">
    <text evidence="7">Belongs to the RnpA family.</text>
</comment>
<dbReference type="InterPro" id="IPR014721">
    <property type="entry name" value="Ribsml_uS5_D2-typ_fold_subgr"/>
</dbReference>
<protein>
    <recommendedName>
        <fullName evidence="7 8">Ribonuclease P protein component</fullName>
        <shortName evidence="7">RNase P protein</shortName>
        <shortName evidence="7">RNaseP protein</shortName>
        <ecNumber evidence="7 8">3.1.26.5</ecNumber>
    </recommendedName>
    <alternativeName>
        <fullName evidence="7">Protein C5</fullName>
    </alternativeName>
</protein>
<dbReference type="PROSITE" id="PS00648">
    <property type="entry name" value="RIBONUCLEASE_P"/>
    <property type="match status" value="1"/>
</dbReference>
<dbReference type="InterPro" id="IPR020568">
    <property type="entry name" value="Ribosomal_Su5_D2-typ_SF"/>
</dbReference>